<proteinExistence type="predicted"/>
<evidence type="ECO:0000256" key="2">
    <source>
        <dbReference type="ARBA" id="ARBA00022475"/>
    </source>
</evidence>
<dbReference type="PROSITE" id="PS50893">
    <property type="entry name" value="ABC_TRANSPORTER_2"/>
    <property type="match status" value="1"/>
</dbReference>
<dbReference type="InterPro" id="IPR027417">
    <property type="entry name" value="P-loop_NTPase"/>
</dbReference>
<gene>
    <name evidence="8" type="ORF">METZ01_LOCUS260686</name>
</gene>
<keyword evidence="3" id="KW-0547">Nucleotide-binding</keyword>
<protein>
    <recommendedName>
        <fullName evidence="7">ABC transporter domain-containing protein</fullName>
    </recommendedName>
</protein>
<dbReference type="Gene3D" id="2.40.50.100">
    <property type="match status" value="1"/>
</dbReference>
<dbReference type="InterPro" id="IPR012340">
    <property type="entry name" value="NA-bd_OB-fold"/>
</dbReference>
<dbReference type="InterPro" id="IPR008995">
    <property type="entry name" value="Mo/tungstate-bd_C_term_dom"/>
</dbReference>
<feature type="domain" description="ABC transporter" evidence="7">
    <location>
        <begin position="6"/>
        <end position="240"/>
    </location>
</feature>
<sequence length="324" mass="35559">MTSPSLEIAELTKNYGSIRALDNVAFRVAPGEIIAVTGPSGAGKTTICRLIAGLETADRGCMILSGEEMAHRSPQLRNVAYMFESYALYPHFNVFENIASPLRSPRTDRHYGAEAIRNAVDDVLALTEMTGFGYRLPSELSGGQKQRVALCRALVQDPSLYLLDEPISHLDAKLRHKLRGAVRRRLIATDLPSIWCTPDAVEALSVGDQVIVLSEGRIQQIGVPEEVFLRPANTTVAKLIGDPSMNILPGRFQEESETMYFRHNTGSVRVGKRHAAVLRKRGINQDSLLGMRPAELVIKGADGWSGLKGQVYTVEPFGKYSIVT</sequence>
<dbReference type="SMART" id="SM00382">
    <property type="entry name" value="AAA"/>
    <property type="match status" value="1"/>
</dbReference>
<dbReference type="Pfam" id="PF00005">
    <property type="entry name" value="ABC_tran"/>
    <property type="match status" value="1"/>
</dbReference>
<dbReference type="GO" id="GO:0005524">
    <property type="term" value="F:ATP binding"/>
    <property type="evidence" value="ECO:0007669"/>
    <property type="project" value="UniProtKB-KW"/>
</dbReference>
<keyword evidence="6" id="KW-0472">Membrane</keyword>
<dbReference type="CDD" id="cd03259">
    <property type="entry name" value="ABC_Carb_Solutes_like"/>
    <property type="match status" value="1"/>
</dbReference>
<dbReference type="InterPro" id="IPR047641">
    <property type="entry name" value="ABC_transpr_MalK/UgpC-like"/>
</dbReference>
<dbReference type="PANTHER" id="PTHR43875:SF15">
    <property type="entry name" value="TREHALOSE IMPORT ATP-BINDING PROTEIN SUGC"/>
    <property type="match status" value="1"/>
</dbReference>
<keyword evidence="5" id="KW-1278">Translocase</keyword>
<evidence type="ECO:0000313" key="8">
    <source>
        <dbReference type="EMBL" id="SVC07832.1"/>
    </source>
</evidence>
<organism evidence="8">
    <name type="scientific">marine metagenome</name>
    <dbReference type="NCBI Taxonomy" id="408172"/>
    <lineage>
        <taxon>unclassified sequences</taxon>
        <taxon>metagenomes</taxon>
        <taxon>ecological metagenomes</taxon>
    </lineage>
</organism>
<feature type="non-terminal residue" evidence="8">
    <location>
        <position position="324"/>
    </location>
</feature>
<evidence type="ECO:0000259" key="7">
    <source>
        <dbReference type="PROSITE" id="PS50893"/>
    </source>
</evidence>
<dbReference type="EMBL" id="UINC01072298">
    <property type="protein sequence ID" value="SVC07832.1"/>
    <property type="molecule type" value="Genomic_DNA"/>
</dbReference>
<keyword evidence="1" id="KW-0813">Transport</keyword>
<dbReference type="InterPro" id="IPR017871">
    <property type="entry name" value="ABC_transporter-like_CS"/>
</dbReference>
<dbReference type="InterPro" id="IPR015853">
    <property type="entry name" value="ABC_transpr_FbpC"/>
</dbReference>
<evidence type="ECO:0000256" key="3">
    <source>
        <dbReference type="ARBA" id="ARBA00022741"/>
    </source>
</evidence>
<reference evidence="8" key="1">
    <citation type="submission" date="2018-05" db="EMBL/GenBank/DDBJ databases">
        <authorList>
            <person name="Lanie J.A."/>
            <person name="Ng W.-L."/>
            <person name="Kazmierczak K.M."/>
            <person name="Andrzejewski T.M."/>
            <person name="Davidsen T.M."/>
            <person name="Wayne K.J."/>
            <person name="Tettelin H."/>
            <person name="Glass J.I."/>
            <person name="Rusch D."/>
            <person name="Podicherti R."/>
            <person name="Tsui H.-C.T."/>
            <person name="Winkler M.E."/>
        </authorList>
    </citation>
    <scope>NUCLEOTIDE SEQUENCE</scope>
</reference>
<dbReference type="AlphaFoldDB" id="A0A382J8W1"/>
<name>A0A382J8W1_9ZZZZ</name>
<dbReference type="Gene3D" id="2.40.50.140">
    <property type="entry name" value="Nucleic acid-binding proteins"/>
    <property type="match status" value="1"/>
</dbReference>
<accession>A0A382J8W1</accession>
<dbReference type="InterPro" id="IPR003439">
    <property type="entry name" value="ABC_transporter-like_ATP-bd"/>
</dbReference>
<evidence type="ECO:0000256" key="5">
    <source>
        <dbReference type="ARBA" id="ARBA00022967"/>
    </source>
</evidence>
<dbReference type="InterPro" id="IPR003593">
    <property type="entry name" value="AAA+_ATPase"/>
</dbReference>
<keyword evidence="2" id="KW-1003">Cell membrane</keyword>
<dbReference type="GO" id="GO:0055052">
    <property type="term" value="C:ATP-binding cassette (ABC) transporter complex, substrate-binding subunit-containing"/>
    <property type="evidence" value="ECO:0007669"/>
    <property type="project" value="TreeGrafter"/>
</dbReference>
<evidence type="ECO:0000256" key="1">
    <source>
        <dbReference type="ARBA" id="ARBA00022448"/>
    </source>
</evidence>
<dbReference type="PANTHER" id="PTHR43875">
    <property type="entry name" value="MALTODEXTRIN IMPORT ATP-BINDING PROTEIN MSMX"/>
    <property type="match status" value="1"/>
</dbReference>
<dbReference type="Gene3D" id="3.40.50.300">
    <property type="entry name" value="P-loop containing nucleotide triphosphate hydrolases"/>
    <property type="match status" value="1"/>
</dbReference>
<dbReference type="GO" id="GO:0015408">
    <property type="term" value="F:ABC-type ferric iron transporter activity"/>
    <property type="evidence" value="ECO:0007669"/>
    <property type="project" value="InterPro"/>
</dbReference>
<dbReference type="PROSITE" id="PS00211">
    <property type="entry name" value="ABC_TRANSPORTER_1"/>
    <property type="match status" value="1"/>
</dbReference>
<evidence type="ECO:0000256" key="4">
    <source>
        <dbReference type="ARBA" id="ARBA00022840"/>
    </source>
</evidence>
<dbReference type="SUPFAM" id="SSF52540">
    <property type="entry name" value="P-loop containing nucleoside triphosphate hydrolases"/>
    <property type="match status" value="1"/>
</dbReference>
<dbReference type="SUPFAM" id="SSF50331">
    <property type="entry name" value="MOP-like"/>
    <property type="match status" value="1"/>
</dbReference>
<keyword evidence="4" id="KW-0067">ATP-binding</keyword>
<evidence type="ECO:0000256" key="6">
    <source>
        <dbReference type="ARBA" id="ARBA00023136"/>
    </source>
</evidence>
<dbReference type="GO" id="GO:0016887">
    <property type="term" value="F:ATP hydrolysis activity"/>
    <property type="evidence" value="ECO:0007669"/>
    <property type="project" value="InterPro"/>
</dbReference>